<dbReference type="EMBL" id="CP000148">
    <property type="protein sequence ID" value="ABB31670.1"/>
    <property type="molecule type" value="Genomic_DNA"/>
</dbReference>
<dbReference type="Proteomes" id="UP000007073">
    <property type="component" value="Chromosome"/>
</dbReference>
<dbReference type="KEGG" id="gme:Gmet_1436"/>
<sequence>MNSDRKQRLLTLTPERLADALLELAARDDAADDLVERMIATPWENIERFRKRLAGIKRSRRFIRWGESAAFARELLALLQDVQAGVSDPRTGAELVAAFYECDKGALGNCDDSSGHVGDVFRHDARELFVHYASRCDEKEWLGDLVYKVSRTDDYGVRDALVKCAIDYLPEPVIRTMVKRFQKMADGESDEYHKRHWLGLAESLARQLKDAPLFERTRRASWGSLSTAACVDIARVYLESGDGQTALAWLEKIPVTENFMAEDRDSLLLEVHGRLGNPARQADVAWRIFRRHRSLASLTRLLDVIGSDQRDAVVAGEVAAILGEDRFSPGDAAFLVEVERPDDAENYLLRHADALNGDDYSGLLPLAEAMEQSGRHLCASLLYRALLDSILRRAQTKTYPHGARYLRKLDKLAGTITDWRTFESHDFYKENLRLNHGRKSSFWSRYGE</sequence>
<protein>
    <submittedName>
        <fullName evidence="1">Uncharacterized protein</fullName>
    </submittedName>
</protein>
<gene>
    <name evidence="1" type="ordered locus">Gmet_1436</name>
</gene>
<evidence type="ECO:0000313" key="2">
    <source>
        <dbReference type="Proteomes" id="UP000007073"/>
    </source>
</evidence>
<dbReference type="STRING" id="269799.Gmet_1436"/>
<dbReference type="eggNOG" id="COG3118">
    <property type="taxonomic scope" value="Bacteria"/>
</dbReference>
<keyword evidence="2" id="KW-1185">Reference proteome</keyword>
<dbReference type="Pfam" id="PF21810">
    <property type="entry name" value="DUF6880"/>
    <property type="match status" value="1"/>
</dbReference>
<accession>Q39VQ4</accession>
<dbReference type="AlphaFoldDB" id="Q39VQ4"/>
<proteinExistence type="predicted"/>
<evidence type="ECO:0000313" key="1">
    <source>
        <dbReference type="EMBL" id="ABB31670.1"/>
    </source>
</evidence>
<name>Q39VQ4_GEOMG</name>
<dbReference type="RefSeq" id="WP_004511632.1">
    <property type="nucleotide sequence ID" value="NC_007517.1"/>
</dbReference>
<organism evidence="1 2">
    <name type="scientific">Geobacter metallireducens (strain ATCC 53774 / DSM 7210 / GS-15)</name>
    <dbReference type="NCBI Taxonomy" id="269799"/>
    <lineage>
        <taxon>Bacteria</taxon>
        <taxon>Pseudomonadati</taxon>
        <taxon>Thermodesulfobacteriota</taxon>
        <taxon>Desulfuromonadia</taxon>
        <taxon>Geobacterales</taxon>
        <taxon>Geobacteraceae</taxon>
        <taxon>Geobacter</taxon>
    </lineage>
</organism>
<reference evidence="1 2" key="1">
    <citation type="submission" date="2005-10" db="EMBL/GenBank/DDBJ databases">
        <title>Complete sequence of Geobacter metallireducens GS-15.</title>
        <authorList>
            <consortium name="US DOE Joint Genome Institute"/>
            <person name="Copeland A."/>
            <person name="Lucas S."/>
            <person name="Lapidus A."/>
            <person name="Barry K."/>
            <person name="Detter J.C."/>
            <person name="Glavina T."/>
            <person name="Hammon N."/>
            <person name="Israni S."/>
            <person name="Pitluck S."/>
            <person name="Di Bartolo G."/>
            <person name="Chain P."/>
            <person name="Schmutz J."/>
            <person name="Larimer F."/>
            <person name="Land M."/>
            <person name="Kyrpides N."/>
            <person name="Ivanova N."/>
            <person name="Richardson P."/>
        </authorList>
    </citation>
    <scope>NUCLEOTIDE SEQUENCE [LARGE SCALE GENOMIC DNA]</scope>
    <source>
        <strain evidence="2">ATCC 53774 / DSM 7210 / GS-15</strain>
    </source>
</reference>
<dbReference type="InterPro" id="IPR049245">
    <property type="entry name" value="DUF6880"/>
</dbReference>
<reference evidence="1 2" key="2">
    <citation type="journal article" date="2009" name="BMC Microbiol.">
        <title>The genome sequence of Geobacter metallireducens: features of metabolism, physiology and regulation common and dissimilar to Geobacter sulfurreducens.</title>
        <authorList>
            <person name="Aklujkar M."/>
            <person name="Krushkal J."/>
            <person name="DiBartolo G."/>
            <person name="Lapidus A."/>
            <person name="Land M.L."/>
            <person name="Lovley D.R."/>
        </authorList>
    </citation>
    <scope>NUCLEOTIDE SEQUENCE [LARGE SCALE GENOMIC DNA]</scope>
    <source>
        <strain evidence="2">ATCC 53774 / DSM 7210 / GS-15</strain>
    </source>
</reference>
<dbReference type="HOGENOM" id="CLU_606774_0_0_7"/>